<evidence type="ECO:0000256" key="3">
    <source>
        <dbReference type="ARBA" id="ARBA00022577"/>
    </source>
</evidence>
<dbReference type="GO" id="GO:0031640">
    <property type="term" value="P:killing of cells of another organism"/>
    <property type="evidence" value="ECO:0007669"/>
    <property type="project" value="UniProtKB-KW"/>
</dbReference>
<evidence type="ECO:0000313" key="7">
    <source>
        <dbReference type="EMBL" id="KAG2271475.1"/>
    </source>
</evidence>
<accession>A0A8X7QJG5</accession>
<name>A0A8X7QJG5_BRACI</name>
<dbReference type="EMBL" id="JAAMPC010000013">
    <property type="protein sequence ID" value="KAG2271475.1"/>
    <property type="molecule type" value="Genomic_DNA"/>
</dbReference>
<protein>
    <recommendedName>
        <fullName evidence="6">Defensin-like domain-containing protein</fullName>
    </recommendedName>
</protein>
<keyword evidence="8" id="KW-1185">Reference proteome</keyword>
<evidence type="ECO:0000256" key="1">
    <source>
        <dbReference type="ARBA" id="ARBA00006722"/>
    </source>
</evidence>
<evidence type="ECO:0000256" key="4">
    <source>
        <dbReference type="ARBA" id="ARBA00022821"/>
    </source>
</evidence>
<keyword evidence="4" id="KW-0611">Plant defense</keyword>
<evidence type="ECO:0000313" key="8">
    <source>
        <dbReference type="Proteomes" id="UP000886595"/>
    </source>
</evidence>
<dbReference type="Proteomes" id="UP000886595">
    <property type="component" value="Unassembled WGS sequence"/>
</dbReference>
<evidence type="ECO:0000259" key="6">
    <source>
        <dbReference type="Pfam" id="PF24552"/>
    </source>
</evidence>
<reference evidence="7 8" key="1">
    <citation type="submission" date="2020-02" db="EMBL/GenBank/DDBJ databases">
        <authorList>
            <person name="Ma Q."/>
            <person name="Huang Y."/>
            <person name="Song X."/>
            <person name="Pei D."/>
        </authorList>
    </citation>
    <scope>NUCLEOTIDE SEQUENCE [LARGE SCALE GENOMIC DNA]</scope>
    <source>
        <strain evidence="7">Sxm20200214</strain>
        <tissue evidence="7">Leaf</tissue>
    </source>
</reference>
<dbReference type="OrthoDB" id="1030254at2759"/>
<dbReference type="InterPro" id="IPR056373">
    <property type="entry name" value="Defensin-like_dom"/>
</dbReference>
<keyword evidence="2" id="KW-0929">Antimicrobial</keyword>
<keyword evidence="5" id="KW-1015">Disulfide bond</keyword>
<evidence type="ECO:0000256" key="2">
    <source>
        <dbReference type="ARBA" id="ARBA00022529"/>
    </source>
</evidence>
<dbReference type="GO" id="GO:0050832">
    <property type="term" value="P:defense response to fungus"/>
    <property type="evidence" value="ECO:0007669"/>
    <property type="project" value="UniProtKB-KW"/>
</dbReference>
<comment type="caution">
    <text evidence="7">The sequence shown here is derived from an EMBL/GenBank/DDBJ whole genome shotgun (WGS) entry which is preliminary data.</text>
</comment>
<feature type="domain" description="Defensin-like" evidence="6">
    <location>
        <begin position="1"/>
        <end position="43"/>
    </location>
</feature>
<dbReference type="AlphaFoldDB" id="A0A8X7QJG5"/>
<keyword evidence="3" id="KW-0295">Fungicide</keyword>
<dbReference type="Pfam" id="PF24552">
    <property type="entry name" value="Defensin"/>
    <property type="match status" value="1"/>
</dbReference>
<proteinExistence type="inferred from homology"/>
<comment type="similarity">
    <text evidence="1">Belongs to the DEFL family.</text>
</comment>
<organism evidence="7 8">
    <name type="scientific">Brassica carinata</name>
    <name type="common">Ethiopian mustard</name>
    <name type="synonym">Abyssinian cabbage</name>
    <dbReference type="NCBI Taxonomy" id="52824"/>
    <lineage>
        <taxon>Eukaryota</taxon>
        <taxon>Viridiplantae</taxon>
        <taxon>Streptophyta</taxon>
        <taxon>Embryophyta</taxon>
        <taxon>Tracheophyta</taxon>
        <taxon>Spermatophyta</taxon>
        <taxon>Magnoliopsida</taxon>
        <taxon>eudicotyledons</taxon>
        <taxon>Gunneridae</taxon>
        <taxon>Pentapetalae</taxon>
        <taxon>rosids</taxon>
        <taxon>malvids</taxon>
        <taxon>Brassicales</taxon>
        <taxon>Brassicaceae</taxon>
        <taxon>Brassiceae</taxon>
        <taxon>Brassica</taxon>
    </lineage>
</organism>
<feature type="non-terminal residue" evidence="7">
    <location>
        <position position="1"/>
    </location>
</feature>
<sequence length="49" mass="5302">PPNCTAQCVPGKYGLHECIYDCIVAGYDYGTCNPNPTGKCCCAYEGHDR</sequence>
<gene>
    <name evidence="7" type="ORF">Bca52824_066030</name>
</gene>
<evidence type="ECO:0000256" key="5">
    <source>
        <dbReference type="ARBA" id="ARBA00023157"/>
    </source>
</evidence>